<dbReference type="RefSeq" id="WP_029493537.1">
    <property type="nucleotide sequence ID" value="NZ_ATKF01000092.1"/>
</dbReference>
<comment type="subcellular location">
    <subcellularLocation>
        <location evidence="8">Cell membrane</location>
        <topology evidence="8">Multi-pass membrane protein</topology>
    </subcellularLocation>
    <subcellularLocation>
        <location evidence="1">Membrane</location>
        <topology evidence="1">Multi-pass membrane protein</topology>
    </subcellularLocation>
</comment>
<dbReference type="SUPFAM" id="SSF161098">
    <property type="entry name" value="MetI-like"/>
    <property type="match status" value="1"/>
</dbReference>
<feature type="transmembrane region" description="Helical" evidence="8">
    <location>
        <begin position="150"/>
        <end position="173"/>
    </location>
</feature>
<dbReference type="CDD" id="cd06261">
    <property type="entry name" value="TM_PBP2"/>
    <property type="match status" value="1"/>
</dbReference>
<evidence type="ECO:0000256" key="7">
    <source>
        <dbReference type="ARBA" id="ARBA00035652"/>
    </source>
</evidence>
<evidence type="ECO:0000256" key="1">
    <source>
        <dbReference type="ARBA" id="ARBA00004141"/>
    </source>
</evidence>
<comment type="similarity">
    <text evidence="8">Belongs to the binding-protein-dependent transport system permease family.</text>
</comment>
<proteinExistence type="inferred from homology"/>
<evidence type="ECO:0000256" key="6">
    <source>
        <dbReference type="ARBA" id="ARBA00035642"/>
    </source>
</evidence>
<dbReference type="KEGG" id="fhw:RN87_02770"/>
<dbReference type="CDD" id="cd13612">
    <property type="entry name" value="PBP2_ProWX"/>
    <property type="match status" value="1"/>
</dbReference>
<dbReference type="FunFam" id="1.10.3720.10:FF:000001">
    <property type="entry name" value="Glycine betaine ABC transporter, permease"/>
    <property type="match status" value="1"/>
</dbReference>
<protein>
    <submittedName>
        <fullName evidence="10">Glycine/betaine ABC transporter substrate-binding protein</fullName>
    </submittedName>
</protein>
<dbReference type="PROSITE" id="PS50928">
    <property type="entry name" value="ABC_TM1"/>
    <property type="match status" value="1"/>
</dbReference>
<dbReference type="Gene3D" id="3.40.190.120">
    <property type="entry name" value="Osmoprotection protein (prox), domain 2"/>
    <property type="match status" value="1"/>
</dbReference>
<dbReference type="SUPFAM" id="SSF53850">
    <property type="entry name" value="Periplasmic binding protein-like II"/>
    <property type="match status" value="1"/>
</dbReference>
<keyword evidence="2 8" id="KW-0813">Transport</keyword>
<dbReference type="InterPro" id="IPR007210">
    <property type="entry name" value="ABC_Gly_betaine_transp_sub-bd"/>
</dbReference>
<evidence type="ECO:0000313" key="10">
    <source>
        <dbReference type="EMBL" id="ALQ41152.1"/>
    </source>
</evidence>
<dbReference type="AlphaFoldDB" id="A0A0S2ZQA4"/>
<evidence type="ECO:0000313" key="11">
    <source>
        <dbReference type="Proteomes" id="UP000063275"/>
    </source>
</evidence>
<evidence type="ECO:0000256" key="3">
    <source>
        <dbReference type="ARBA" id="ARBA00022692"/>
    </source>
</evidence>
<gene>
    <name evidence="10" type="ORF">RN87_02770</name>
</gene>
<feature type="transmembrane region" description="Helical" evidence="8">
    <location>
        <begin position="220"/>
        <end position="236"/>
    </location>
</feature>
<dbReference type="Proteomes" id="UP000063275">
    <property type="component" value="Chromosome"/>
</dbReference>
<dbReference type="GO" id="GO:0031460">
    <property type="term" value="P:glycine betaine transport"/>
    <property type="evidence" value="ECO:0007669"/>
    <property type="project" value="TreeGrafter"/>
</dbReference>
<keyword evidence="5 8" id="KW-0472">Membrane</keyword>
<evidence type="ECO:0000259" key="9">
    <source>
        <dbReference type="PROSITE" id="PS50928"/>
    </source>
</evidence>
<dbReference type="GO" id="GO:0043190">
    <property type="term" value="C:ATP-binding cassette (ABC) transporter complex"/>
    <property type="evidence" value="ECO:0007669"/>
    <property type="project" value="InterPro"/>
</dbReference>
<organism evidence="10">
    <name type="scientific">Fusobacterium hwasookii ChDC F174</name>
    <dbReference type="NCBI Taxonomy" id="1307442"/>
    <lineage>
        <taxon>Bacteria</taxon>
        <taxon>Fusobacteriati</taxon>
        <taxon>Fusobacteriota</taxon>
        <taxon>Fusobacteriia</taxon>
        <taxon>Fusobacteriales</taxon>
        <taxon>Fusobacteriaceae</taxon>
        <taxon>Fusobacterium</taxon>
    </lineage>
</organism>
<evidence type="ECO:0000256" key="8">
    <source>
        <dbReference type="RuleBase" id="RU363032"/>
    </source>
</evidence>
<name>A0A0S2ZQA4_9FUSO</name>
<evidence type="ECO:0000256" key="4">
    <source>
        <dbReference type="ARBA" id="ARBA00022989"/>
    </source>
</evidence>
<dbReference type="Pfam" id="PF04069">
    <property type="entry name" value="OpuAC"/>
    <property type="match status" value="1"/>
</dbReference>
<dbReference type="OrthoDB" id="9801163at2"/>
<feature type="transmembrane region" description="Helical" evidence="8">
    <location>
        <begin position="21"/>
        <end position="45"/>
    </location>
</feature>
<dbReference type="Gene3D" id="1.10.3720.10">
    <property type="entry name" value="MetI-like"/>
    <property type="match status" value="1"/>
</dbReference>
<comment type="similarity">
    <text evidence="6">In the C-terminal section; belongs to the OsmX family.</text>
</comment>
<accession>A0A0S2ZQA4</accession>
<keyword evidence="4 8" id="KW-1133">Transmembrane helix</keyword>
<evidence type="ECO:0000256" key="2">
    <source>
        <dbReference type="ARBA" id="ARBA00022448"/>
    </source>
</evidence>
<evidence type="ECO:0000256" key="5">
    <source>
        <dbReference type="ARBA" id="ARBA00023136"/>
    </source>
</evidence>
<dbReference type="InterPro" id="IPR051204">
    <property type="entry name" value="ABC_transp_perm/SBD"/>
</dbReference>
<dbReference type="Gene3D" id="3.40.190.10">
    <property type="entry name" value="Periplasmic binding protein-like II"/>
    <property type="match status" value="1"/>
</dbReference>
<dbReference type="PANTHER" id="PTHR30177">
    <property type="entry name" value="GLYCINE BETAINE/L-PROLINE TRANSPORT SYSTEM PERMEASE PROTEIN PROW"/>
    <property type="match status" value="1"/>
</dbReference>
<reference evidence="10 11" key="1">
    <citation type="submission" date="2015-11" db="EMBL/GenBank/DDBJ databases">
        <authorList>
            <person name="Zhang Y."/>
            <person name="Guo Z."/>
        </authorList>
    </citation>
    <scope>NUCLEOTIDE SEQUENCE [LARGE SCALE GENOMIC DNA]</scope>
    <source>
        <strain evidence="10 11">ChDC F174</strain>
    </source>
</reference>
<keyword evidence="3 8" id="KW-0812">Transmembrane</keyword>
<feature type="transmembrane region" description="Helical" evidence="8">
    <location>
        <begin position="65"/>
        <end position="95"/>
    </location>
</feature>
<sequence length="514" mass="57558">MINQLMKLLTEDFKFFTNLTIEHILISLLAISIASVLGIILGIIISEYRRFSGLILGTVNILYTIPSIALLGFFITITGVGNTTALIALIIYALLPIIRSTYTGIVTINPLIIEASEGMGSTKLQQLFKVKLPLALPVLMSGIRNMVTMTIALAGIASFVGAGGLGVAIYRGITTNNSAMTFLGSLLIAILALIFDFILGLIEKRLTNHKRVKYKINPKLIILGLFIVIFGAYFSLNSKKDKTINIATKPMTEGYILGQMLTELIEQDTDLKVNITNGVGGGTSNIHPAIVKGEFDLYPEYTGTSWEAVLKKEDSYDESKFDELQKEYKEKYNLEYVNLYGFNNTYGLAVNKDIAEKYNLKTYSDLAKVSNNLIFGAEYDFFEREDGYKELQKVYNMDFKKKIDMDIGLKYQAMKDKKIDVMVIFTTDGQLAVSDVIVLEDDKKMYPSYRAGTVVRSEILSEYPELKPVLEKLNNILDDKTMADLNYQVESEGKKPEDVAREYLQEKGLLEVKQ</sequence>
<dbReference type="InterPro" id="IPR035906">
    <property type="entry name" value="MetI-like_sf"/>
</dbReference>
<dbReference type="Pfam" id="PF00528">
    <property type="entry name" value="BPD_transp_1"/>
    <property type="match status" value="1"/>
</dbReference>
<dbReference type="PANTHER" id="PTHR30177:SF4">
    <property type="entry name" value="OSMOPROTECTANT IMPORT PERMEASE PROTEIN OSMW"/>
    <property type="match status" value="1"/>
</dbReference>
<dbReference type="GO" id="GO:0022857">
    <property type="term" value="F:transmembrane transporter activity"/>
    <property type="evidence" value="ECO:0007669"/>
    <property type="project" value="InterPro"/>
</dbReference>
<dbReference type="InterPro" id="IPR000515">
    <property type="entry name" value="MetI-like"/>
</dbReference>
<feature type="domain" description="ABC transmembrane type-1" evidence="9">
    <location>
        <begin position="20"/>
        <end position="199"/>
    </location>
</feature>
<comment type="similarity">
    <text evidence="7">In the N-terminal section; belongs to the binding-protein-dependent transport system permease family.</text>
</comment>
<feature type="transmembrane region" description="Helical" evidence="8">
    <location>
        <begin position="179"/>
        <end position="199"/>
    </location>
</feature>
<dbReference type="EMBL" id="CP013331">
    <property type="protein sequence ID" value="ALQ41152.1"/>
    <property type="molecule type" value="Genomic_DNA"/>
</dbReference>